<gene>
    <name evidence="2" type="ORF">Sradi_7166900</name>
</gene>
<organism evidence="2">
    <name type="scientific">Sesamum radiatum</name>
    <name type="common">Black benniseed</name>
    <dbReference type="NCBI Taxonomy" id="300843"/>
    <lineage>
        <taxon>Eukaryota</taxon>
        <taxon>Viridiplantae</taxon>
        <taxon>Streptophyta</taxon>
        <taxon>Embryophyta</taxon>
        <taxon>Tracheophyta</taxon>
        <taxon>Spermatophyta</taxon>
        <taxon>Magnoliopsida</taxon>
        <taxon>eudicotyledons</taxon>
        <taxon>Gunneridae</taxon>
        <taxon>Pentapetalae</taxon>
        <taxon>asterids</taxon>
        <taxon>lamiids</taxon>
        <taxon>Lamiales</taxon>
        <taxon>Pedaliaceae</taxon>
        <taxon>Sesamum</taxon>
    </lineage>
</organism>
<protein>
    <submittedName>
        <fullName evidence="2">Uncharacterized protein</fullName>
    </submittedName>
</protein>
<reference evidence="2" key="2">
    <citation type="journal article" date="2024" name="Plant">
        <title>Genomic evolution and insights into agronomic trait innovations of Sesamum species.</title>
        <authorList>
            <person name="Miao H."/>
            <person name="Wang L."/>
            <person name="Qu L."/>
            <person name="Liu H."/>
            <person name="Sun Y."/>
            <person name="Le M."/>
            <person name="Wang Q."/>
            <person name="Wei S."/>
            <person name="Zheng Y."/>
            <person name="Lin W."/>
            <person name="Duan Y."/>
            <person name="Cao H."/>
            <person name="Xiong S."/>
            <person name="Wang X."/>
            <person name="Wei L."/>
            <person name="Li C."/>
            <person name="Ma Q."/>
            <person name="Ju M."/>
            <person name="Zhao R."/>
            <person name="Li G."/>
            <person name="Mu C."/>
            <person name="Tian Q."/>
            <person name="Mei H."/>
            <person name="Zhang T."/>
            <person name="Gao T."/>
            <person name="Zhang H."/>
        </authorList>
    </citation>
    <scope>NUCLEOTIDE SEQUENCE</scope>
    <source>
        <strain evidence="2">G02</strain>
    </source>
</reference>
<reference evidence="2" key="1">
    <citation type="submission" date="2020-06" db="EMBL/GenBank/DDBJ databases">
        <authorList>
            <person name="Li T."/>
            <person name="Hu X."/>
            <person name="Zhang T."/>
            <person name="Song X."/>
            <person name="Zhang H."/>
            <person name="Dai N."/>
            <person name="Sheng W."/>
            <person name="Hou X."/>
            <person name="Wei L."/>
        </authorList>
    </citation>
    <scope>NUCLEOTIDE SEQUENCE</scope>
    <source>
        <strain evidence="2">G02</strain>
        <tissue evidence="2">Leaf</tissue>
    </source>
</reference>
<feature type="region of interest" description="Disordered" evidence="1">
    <location>
        <begin position="143"/>
        <end position="178"/>
    </location>
</feature>
<proteinExistence type="predicted"/>
<dbReference type="EMBL" id="JACGWJ010001016">
    <property type="protein sequence ID" value="KAL0285715.1"/>
    <property type="molecule type" value="Genomic_DNA"/>
</dbReference>
<dbReference type="AlphaFoldDB" id="A0AAW2IVN1"/>
<sequence length="178" mass="19383">MAKSPTLRVRAAVPRVPCPVFSQVPGRRSRACTVDGQAPCPGKAAVCMCRDGQVPCPVIFPKSRKDGQAHVPRWPSPLPLLFSPSPGKMAKSQNRRRSCACTEMANSLAWLFFPSPVGNDGQVTKQTAVVCMPVVRARCLARPRRRPRECPQSPRPSSLTVAPAGGRRRPRPPVGRTR</sequence>
<feature type="compositionally biased region" description="Basic residues" evidence="1">
    <location>
        <begin position="166"/>
        <end position="178"/>
    </location>
</feature>
<name>A0AAW2IVN1_SESRA</name>
<evidence type="ECO:0000313" key="2">
    <source>
        <dbReference type="EMBL" id="KAL0285715.1"/>
    </source>
</evidence>
<feature type="compositionally biased region" description="Low complexity" evidence="1">
    <location>
        <begin position="150"/>
        <end position="165"/>
    </location>
</feature>
<comment type="caution">
    <text evidence="2">The sequence shown here is derived from an EMBL/GenBank/DDBJ whole genome shotgun (WGS) entry which is preliminary data.</text>
</comment>
<accession>A0AAW2IVN1</accession>
<evidence type="ECO:0000256" key="1">
    <source>
        <dbReference type="SAM" id="MobiDB-lite"/>
    </source>
</evidence>